<dbReference type="Gene3D" id="1.10.1200.10">
    <property type="entry name" value="ACP-like"/>
    <property type="match status" value="1"/>
</dbReference>
<evidence type="ECO:0000256" key="2">
    <source>
        <dbReference type="ARBA" id="ARBA00022553"/>
    </source>
</evidence>
<proteinExistence type="predicted"/>
<keyword evidence="5" id="KW-1185">Reference proteome</keyword>
<dbReference type="InterPro" id="IPR036736">
    <property type="entry name" value="ACP-like_sf"/>
</dbReference>
<evidence type="ECO:0000256" key="1">
    <source>
        <dbReference type="ARBA" id="ARBA00022450"/>
    </source>
</evidence>
<gene>
    <name evidence="4" type="ORF">EHV23_14695</name>
</gene>
<dbReference type="InterPro" id="IPR006162">
    <property type="entry name" value="Ppantetheine_attach_site"/>
</dbReference>
<sequence>MNTTSIDYRSVNGRIRSCLAKTLEIPFEEIRNDVDIGEYGADSLVMALVAGDMNAHFGIPVPYAEDMAHISTVEDLSEFFLQSAQNLPQQPHG</sequence>
<keyword evidence="1" id="KW-0596">Phosphopantetheine</keyword>
<dbReference type="AlphaFoldDB" id="A0A3R8NS33"/>
<organism evidence="4 5">
    <name type="scientific">Lautropia dentalis</name>
    <dbReference type="NCBI Taxonomy" id="2490857"/>
    <lineage>
        <taxon>Bacteria</taxon>
        <taxon>Pseudomonadati</taxon>
        <taxon>Pseudomonadota</taxon>
        <taxon>Betaproteobacteria</taxon>
        <taxon>Burkholderiales</taxon>
        <taxon>Burkholderiaceae</taxon>
        <taxon>Lautropia</taxon>
    </lineage>
</organism>
<reference evidence="4 5" key="1">
    <citation type="submission" date="2018-11" db="EMBL/GenBank/DDBJ databases">
        <title>Genome sequencing of Lautropia sp. KCOM 2505 (= ChDC F240).</title>
        <authorList>
            <person name="Kook J.-K."/>
            <person name="Park S.-N."/>
            <person name="Lim Y.K."/>
        </authorList>
    </citation>
    <scope>NUCLEOTIDE SEQUENCE [LARGE SCALE GENOMIC DNA]</scope>
    <source>
        <strain evidence="4 5">KCOM 2505</strain>
    </source>
</reference>
<keyword evidence="2" id="KW-0597">Phosphoprotein</keyword>
<evidence type="ECO:0000313" key="4">
    <source>
        <dbReference type="EMBL" id="RRN44528.1"/>
    </source>
</evidence>
<dbReference type="PROSITE" id="PS00012">
    <property type="entry name" value="PHOSPHOPANTETHEINE"/>
    <property type="match status" value="1"/>
</dbReference>
<evidence type="ECO:0000259" key="3">
    <source>
        <dbReference type="PROSITE" id="PS50075"/>
    </source>
</evidence>
<dbReference type="SUPFAM" id="SSF47336">
    <property type="entry name" value="ACP-like"/>
    <property type="match status" value="1"/>
</dbReference>
<dbReference type="PROSITE" id="PS50075">
    <property type="entry name" value="CARRIER"/>
    <property type="match status" value="1"/>
</dbReference>
<feature type="domain" description="Carrier" evidence="3">
    <location>
        <begin position="9"/>
        <end position="84"/>
    </location>
</feature>
<dbReference type="InterPro" id="IPR009081">
    <property type="entry name" value="PP-bd_ACP"/>
</dbReference>
<dbReference type="EMBL" id="RRUE01000002">
    <property type="protein sequence ID" value="RRN44528.1"/>
    <property type="molecule type" value="Genomic_DNA"/>
</dbReference>
<accession>A0A3R8NS33</accession>
<protein>
    <submittedName>
        <fullName evidence="4">Acyl carrier protein</fullName>
    </submittedName>
</protein>
<dbReference type="OrthoDB" id="9023404at2"/>
<comment type="caution">
    <text evidence="4">The sequence shown here is derived from an EMBL/GenBank/DDBJ whole genome shotgun (WGS) entry which is preliminary data.</text>
</comment>
<evidence type="ECO:0000313" key="5">
    <source>
        <dbReference type="Proteomes" id="UP000270261"/>
    </source>
</evidence>
<dbReference type="RefSeq" id="WP_125096720.1">
    <property type="nucleotide sequence ID" value="NZ_RRUE01000002.1"/>
</dbReference>
<name>A0A3R8NS33_9BURK</name>
<dbReference type="Pfam" id="PF00550">
    <property type="entry name" value="PP-binding"/>
    <property type="match status" value="1"/>
</dbReference>
<dbReference type="Proteomes" id="UP000270261">
    <property type="component" value="Unassembled WGS sequence"/>
</dbReference>